<keyword evidence="4" id="KW-0813">Transport</keyword>
<accession>A0AAU7NYM6</accession>
<gene>
    <name evidence="7" type="ORF">Q9L42_007895</name>
</gene>
<dbReference type="InterPro" id="IPR006315">
    <property type="entry name" value="OM_autotransptr_brl_dom"/>
</dbReference>
<keyword evidence="2" id="KW-0677">Repeat</keyword>
<sequence length="708" mass="75555">MQSPSLPVKHPSPHSNGPISTQRTATFKTPRLYGSKPIIMAALSMMALSPTAVDAWTLDFIPNSYTVDEAAGSVQVGVTLTPDSNDYGGCFVNGDVVAVGGTATAGSDYSFNGAFSVSDNSEIPPAASTNISISIIDDIDIEGPEDIQLELQNISADCSSIPINNTTSATVNISDNDIPQPGTISFDNASSSASEGNTVTVTVNRTAGSDGEARVDYATANGTAVAGSDYTEKSGTLVWNDGDASPKTITLQTLTDSDTLEQDELFSIILSNPSGATLGSVDTVDITIGNTTPTLSDIVNLTPNQRSVAEALDQSCATATGEFKQRCDELYQSGLSDGDIIQILDAIVPEQIAAQGSAAVDFGSQQLQIIHGRIIELRNNQNKNRISVLGFSMDVDGEYIPLGKIAQSAFNTALGAAAAAGDEPLRDSPLGFFLKGQIKVGDKNKTDREKGFDLLTRGITMGVDYQFTDTLVMGAAAGYGYSKTDFDSNGGEMTTQSGDFAVYGSYFMPEDFYVDWVMSYAIHDYDMDRRIVYPGMTSSATSNPQGDQYGGSLGFGKDIYIKSFFISPYVRGEYIETTIDHYDEQGGAGFALSVADQSITSISTIMGSQFGHSISMPWGVIAPAARFEWVHQFKDNERVLRSRFINASAGAGNFSILTDNPDRDYFNLSASIAATLPEGRSAFVRYETRLGQNDISNHIIELGLRIPF</sequence>
<evidence type="ECO:0000256" key="2">
    <source>
        <dbReference type="ARBA" id="ARBA00022737"/>
    </source>
</evidence>
<dbReference type="PANTHER" id="PTHR11878:SF65">
    <property type="entry name" value="NA_CA-EXCHANGE PROTEIN, ISOFORM G"/>
    <property type="match status" value="1"/>
</dbReference>
<dbReference type="InterPro" id="IPR051171">
    <property type="entry name" value="CaCA"/>
</dbReference>
<proteinExistence type="predicted"/>
<dbReference type="InterPro" id="IPR036709">
    <property type="entry name" value="Autotransporte_beta_dom_sf"/>
</dbReference>
<evidence type="ECO:0000313" key="7">
    <source>
        <dbReference type="EMBL" id="XBS22034.1"/>
    </source>
</evidence>
<dbReference type="RefSeq" id="WP_305908995.1">
    <property type="nucleotide sequence ID" value="NZ_CP157743.1"/>
</dbReference>
<dbReference type="SMART" id="SM00237">
    <property type="entry name" value="Calx_beta"/>
    <property type="match status" value="1"/>
</dbReference>
<organism evidence="7 8">
    <name type="scientific">Methylomarinum roseum</name>
    <dbReference type="NCBI Taxonomy" id="3067653"/>
    <lineage>
        <taxon>Bacteria</taxon>
        <taxon>Pseudomonadati</taxon>
        <taxon>Pseudomonadota</taxon>
        <taxon>Gammaproteobacteria</taxon>
        <taxon>Methylococcales</taxon>
        <taxon>Methylococcaceae</taxon>
        <taxon>Methylomarinum</taxon>
    </lineage>
</organism>
<protein>
    <submittedName>
        <fullName evidence="7">Autotransporter domain-containing protein</fullName>
    </submittedName>
</protein>
<dbReference type="InterPro" id="IPR005546">
    <property type="entry name" value="Autotransporte_beta"/>
</dbReference>
<dbReference type="SMART" id="SM00869">
    <property type="entry name" value="Autotransporter"/>
    <property type="match status" value="1"/>
</dbReference>
<dbReference type="AlphaFoldDB" id="A0AAU7NYM6"/>
<keyword evidence="4" id="KW-0406">Ion transport</keyword>
<dbReference type="PROSITE" id="PS51208">
    <property type="entry name" value="AUTOTRANSPORTER"/>
    <property type="match status" value="1"/>
</dbReference>
<dbReference type="Pfam" id="PF03797">
    <property type="entry name" value="Autotransporter"/>
    <property type="match status" value="1"/>
</dbReference>
<evidence type="ECO:0000259" key="6">
    <source>
        <dbReference type="PROSITE" id="PS51208"/>
    </source>
</evidence>
<dbReference type="GO" id="GO:0030001">
    <property type="term" value="P:metal ion transport"/>
    <property type="evidence" value="ECO:0007669"/>
    <property type="project" value="TreeGrafter"/>
</dbReference>
<dbReference type="Gene3D" id="2.40.128.130">
    <property type="entry name" value="Autotransporter beta-domain"/>
    <property type="match status" value="1"/>
</dbReference>
<evidence type="ECO:0000256" key="1">
    <source>
        <dbReference type="ARBA" id="ARBA00022729"/>
    </source>
</evidence>
<dbReference type="GO" id="GO:0019867">
    <property type="term" value="C:outer membrane"/>
    <property type="evidence" value="ECO:0007669"/>
    <property type="project" value="InterPro"/>
</dbReference>
<dbReference type="KEGG" id="mech:Q9L42_007895"/>
<feature type="compositionally biased region" description="Polar residues" evidence="5">
    <location>
        <begin position="13"/>
        <end position="26"/>
    </location>
</feature>
<dbReference type="InterPro" id="IPR038081">
    <property type="entry name" value="CalX-like_sf"/>
</dbReference>
<feature type="domain" description="Autotransporter" evidence="6">
    <location>
        <begin position="425"/>
        <end position="708"/>
    </location>
</feature>
<dbReference type="Gene3D" id="2.60.40.2030">
    <property type="match status" value="2"/>
</dbReference>
<dbReference type="SUPFAM" id="SSF141072">
    <property type="entry name" value="CalX-like"/>
    <property type="match status" value="2"/>
</dbReference>
<dbReference type="InterPro" id="IPR003644">
    <property type="entry name" value="Calx_beta"/>
</dbReference>
<dbReference type="Pfam" id="PF03160">
    <property type="entry name" value="Calx-beta"/>
    <property type="match status" value="2"/>
</dbReference>
<name>A0AAU7NYM6_9GAMM</name>
<dbReference type="GO" id="GO:0007154">
    <property type="term" value="P:cell communication"/>
    <property type="evidence" value="ECO:0007669"/>
    <property type="project" value="InterPro"/>
</dbReference>
<reference evidence="7 8" key="1">
    <citation type="journal article" date="2024" name="Microbiology">
        <title>Methylomarinum rosea sp. nov., a novel halophilic methanotrophic bacterium from the hypersaline Lake Elton.</title>
        <authorList>
            <person name="Suleimanov R.Z."/>
            <person name="Oshkin I.Y."/>
            <person name="Danilova O.V."/>
            <person name="Suzina N.E."/>
            <person name="Dedysh S.N."/>
        </authorList>
    </citation>
    <scope>NUCLEOTIDE SEQUENCE [LARGE SCALE GENOMIC DNA]</scope>
    <source>
        <strain evidence="7 8">Ch1-1</strain>
    </source>
</reference>
<evidence type="ECO:0000313" key="8">
    <source>
        <dbReference type="Proteomes" id="UP001225378"/>
    </source>
</evidence>
<keyword evidence="3" id="KW-0106">Calcium</keyword>
<keyword evidence="8" id="KW-1185">Reference proteome</keyword>
<evidence type="ECO:0000256" key="3">
    <source>
        <dbReference type="ARBA" id="ARBA00022837"/>
    </source>
</evidence>
<dbReference type="EMBL" id="CP157743">
    <property type="protein sequence ID" value="XBS22034.1"/>
    <property type="molecule type" value="Genomic_DNA"/>
</dbReference>
<dbReference type="Proteomes" id="UP001225378">
    <property type="component" value="Chromosome"/>
</dbReference>
<feature type="region of interest" description="Disordered" evidence="5">
    <location>
        <begin position="1"/>
        <end position="26"/>
    </location>
</feature>
<evidence type="ECO:0000256" key="4">
    <source>
        <dbReference type="ARBA" id="ARBA00023065"/>
    </source>
</evidence>
<dbReference type="SUPFAM" id="SSF103515">
    <property type="entry name" value="Autotransporter"/>
    <property type="match status" value="1"/>
</dbReference>
<keyword evidence="1" id="KW-0732">Signal</keyword>
<dbReference type="NCBIfam" id="TIGR01414">
    <property type="entry name" value="autotrans_barl"/>
    <property type="match status" value="1"/>
</dbReference>
<evidence type="ECO:0000256" key="5">
    <source>
        <dbReference type="SAM" id="MobiDB-lite"/>
    </source>
</evidence>
<dbReference type="PANTHER" id="PTHR11878">
    <property type="entry name" value="SODIUM/CALCIUM EXCHANGER"/>
    <property type="match status" value="1"/>
</dbReference>